<dbReference type="Gene3D" id="3.30.560.10">
    <property type="entry name" value="Glucose Oxidase, domain 3"/>
    <property type="match status" value="1"/>
</dbReference>
<dbReference type="Proteomes" id="UP000053989">
    <property type="component" value="Unassembled WGS sequence"/>
</dbReference>
<evidence type="ECO:0000313" key="13">
    <source>
        <dbReference type="EMBL" id="KIM67333.1"/>
    </source>
</evidence>
<evidence type="ECO:0000256" key="3">
    <source>
        <dbReference type="ARBA" id="ARBA00022630"/>
    </source>
</evidence>
<sequence>MAQRRTSNIQEVLNRPFDFVIVGGGAAGLCLASRLSEDPNISVLVLEAGSDRFDDPKLLLPAQYGHHFHQPEYDWAIKTTAQKFSNGREYVWNRGKVLGGSSAINFLCWTKPPADEVDGETAPSLFQSKCYEHHTDWERLGNKGWNWETFQKNLRKLEGYQPLDDPTATHHLNVSDLKSQLGRDGPIKLCHPATITEPEIKAFEAWLELGIPRAPKPAFYTYGKISSSQRTLQPKGALFCAKTIDPLTYTRSYATTAFYLPCAARENLKVLTSASVNRFLTKVTQEGLLAATGVEFVYAEQTHVVNVTMEVVLCAGALKSPQILELSGIGNKALLEEAGVNAHLNLPTVGENLQEHFTYCLTYELSPDADDLTLHLLRDPQIYKEHLEKLNGHPRAGAFTLGISGLAFVPLQVISDRGDDIINAARKKFEERATYPPGLKEQYELQLNRMERTENRAAHCEVILYPGFLSHPNPPEQGKKYFTICLGTNHPFSRGSIHVASSDPAAPLKTDPHVFEEEIDLQVFVELVKFGRKVARTSPLREVLASPLKEVNPGPDVVTDEQIGNFIKSYCGTTYHAVGTLSMLPKEKGGVVDTELKVYGTSNIRVADLSIVPLHIAAHTMTTAYAIGMQAADIIKENIKVHMYEWNLRLG</sequence>
<feature type="domain" description="Glucose-methanol-choline oxidoreductase N-terminal" evidence="12">
    <location>
        <begin position="316"/>
        <end position="330"/>
    </location>
</feature>
<keyword evidence="3 10" id="KW-0285">Flavoprotein</keyword>
<reference evidence="14" key="2">
    <citation type="submission" date="2015-01" db="EMBL/GenBank/DDBJ databases">
        <title>Evolutionary Origins and Diversification of the Mycorrhizal Mutualists.</title>
        <authorList>
            <consortium name="DOE Joint Genome Institute"/>
            <consortium name="Mycorrhizal Genomics Consortium"/>
            <person name="Kohler A."/>
            <person name="Kuo A."/>
            <person name="Nagy L.G."/>
            <person name="Floudas D."/>
            <person name="Copeland A."/>
            <person name="Barry K.W."/>
            <person name="Cichocki N."/>
            <person name="Veneault-Fourrey C."/>
            <person name="LaButti K."/>
            <person name="Lindquist E.A."/>
            <person name="Lipzen A."/>
            <person name="Lundell T."/>
            <person name="Morin E."/>
            <person name="Murat C."/>
            <person name="Riley R."/>
            <person name="Ohm R."/>
            <person name="Sun H."/>
            <person name="Tunlid A."/>
            <person name="Henrissat B."/>
            <person name="Grigoriev I.V."/>
            <person name="Hibbett D.S."/>
            <person name="Martin F."/>
        </authorList>
    </citation>
    <scope>NUCLEOTIDE SEQUENCE [LARGE SCALE GENOMIC DNA]</scope>
    <source>
        <strain evidence="14">Foug A</strain>
    </source>
</reference>
<dbReference type="InterPro" id="IPR007867">
    <property type="entry name" value="GMC_OxRtase_C"/>
</dbReference>
<evidence type="ECO:0000256" key="1">
    <source>
        <dbReference type="ARBA" id="ARBA00001974"/>
    </source>
</evidence>
<keyword evidence="14" id="KW-1185">Reference proteome</keyword>
<dbReference type="PANTHER" id="PTHR11552">
    <property type="entry name" value="GLUCOSE-METHANOL-CHOLINE GMC OXIDOREDUCTASE"/>
    <property type="match status" value="1"/>
</dbReference>
<name>A0A0C3A0Y5_9AGAM</name>
<dbReference type="STRING" id="1036808.A0A0C3A0Y5"/>
<dbReference type="GO" id="GO:0050660">
    <property type="term" value="F:flavin adenine dinucleotide binding"/>
    <property type="evidence" value="ECO:0007669"/>
    <property type="project" value="InterPro"/>
</dbReference>
<dbReference type="InterPro" id="IPR012132">
    <property type="entry name" value="GMC_OxRdtase"/>
</dbReference>
<evidence type="ECO:0000259" key="12">
    <source>
        <dbReference type="PROSITE" id="PS00624"/>
    </source>
</evidence>
<comment type="cofactor">
    <cofactor evidence="1 9">
        <name>FAD</name>
        <dbReference type="ChEBI" id="CHEBI:57692"/>
    </cofactor>
</comment>
<dbReference type="Gene3D" id="3.50.50.60">
    <property type="entry name" value="FAD/NAD(P)-binding domain"/>
    <property type="match status" value="1"/>
</dbReference>
<feature type="binding site" evidence="9">
    <location>
        <position position="276"/>
    </location>
    <ligand>
        <name>FAD</name>
        <dbReference type="ChEBI" id="CHEBI:57692"/>
    </ligand>
</feature>
<dbReference type="Pfam" id="PF00732">
    <property type="entry name" value="GMC_oxred_N"/>
    <property type="match status" value="2"/>
</dbReference>
<proteinExistence type="inferred from homology"/>
<evidence type="ECO:0000313" key="14">
    <source>
        <dbReference type="Proteomes" id="UP000053989"/>
    </source>
</evidence>
<dbReference type="GO" id="GO:0016614">
    <property type="term" value="F:oxidoreductase activity, acting on CH-OH group of donors"/>
    <property type="evidence" value="ECO:0007669"/>
    <property type="project" value="InterPro"/>
</dbReference>
<dbReference type="AlphaFoldDB" id="A0A0C3A0Y5"/>
<dbReference type="EMBL" id="KN822013">
    <property type="protein sequence ID" value="KIM67333.1"/>
    <property type="molecule type" value="Genomic_DNA"/>
</dbReference>
<reference evidence="13 14" key="1">
    <citation type="submission" date="2014-04" db="EMBL/GenBank/DDBJ databases">
        <authorList>
            <consortium name="DOE Joint Genome Institute"/>
            <person name="Kuo A."/>
            <person name="Kohler A."/>
            <person name="Nagy L.G."/>
            <person name="Floudas D."/>
            <person name="Copeland A."/>
            <person name="Barry K.W."/>
            <person name="Cichocki N."/>
            <person name="Veneault-Fourrey C."/>
            <person name="LaButti K."/>
            <person name="Lindquist E.A."/>
            <person name="Lipzen A."/>
            <person name="Lundell T."/>
            <person name="Morin E."/>
            <person name="Murat C."/>
            <person name="Sun H."/>
            <person name="Tunlid A."/>
            <person name="Henrissat B."/>
            <person name="Grigoriev I.V."/>
            <person name="Hibbett D.S."/>
            <person name="Martin F."/>
            <person name="Nordberg H.P."/>
            <person name="Cantor M.N."/>
            <person name="Hua S.X."/>
        </authorList>
    </citation>
    <scope>NUCLEOTIDE SEQUENCE [LARGE SCALE GENOMIC DNA]</scope>
    <source>
        <strain evidence="13 14">Foug A</strain>
    </source>
</reference>
<dbReference type="PROSITE" id="PS00624">
    <property type="entry name" value="GMC_OXRED_2"/>
    <property type="match status" value="1"/>
</dbReference>
<keyword evidence="4" id="KW-0732">Signal</keyword>
<dbReference type="PIRSF" id="PIRSF000137">
    <property type="entry name" value="Alcohol_oxidase"/>
    <property type="match status" value="1"/>
</dbReference>
<evidence type="ECO:0000256" key="9">
    <source>
        <dbReference type="PIRSR" id="PIRSR000137-2"/>
    </source>
</evidence>
<evidence type="ECO:0000256" key="4">
    <source>
        <dbReference type="ARBA" id="ARBA00022729"/>
    </source>
</evidence>
<evidence type="ECO:0000256" key="2">
    <source>
        <dbReference type="ARBA" id="ARBA00010790"/>
    </source>
</evidence>
<evidence type="ECO:0000256" key="8">
    <source>
        <dbReference type="PIRSR" id="PIRSR000137-1"/>
    </source>
</evidence>
<keyword evidence="7" id="KW-0325">Glycoprotein</keyword>
<evidence type="ECO:0000256" key="5">
    <source>
        <dbReference type="ARBA" id="ARBA00022827"/>
    </source>
</evidence>
<accession>A0A0C3A0Y5</accession>
<evidence type="ECO:0000256" key="7">
    <source>
        <dbReference type="ARBA" id="ARBA00023180"/>
    </source>
</evidence>
<dbReference type="PANTHER" id="PTHR11552:SF201">
    <property type="entry name" value="GLUCOSE-METHANOL-CHOLINE OXIDOREDUCTASE N-TERMINAL DOMAIN-CONTAINING PROTEIN"/>
    <property type="match status" value="1"/>
</dbReference>
<dbReference type="PROSITE" id="PS00623">
    <property type="entry name" value="GMC_OXRED_1"/>
    <property type="match status" value="1"/>
</dbReference>
<dbReference type="HOGENOM" id="CLU_002865_6_0_1"/>
<dbReference type="Pfam" id="PF05199">
    <property type="entry name" value="GMC_oxred_C"/>
    <property type="match status" value="1"/>
</dbReference>
<keyword evidence="6" id="KW-0560">Oxidoreductase</keyword>
<feature type="active site" description="Proton donor" evidence="8">
    <location>
        <position position="576"/>
    </location>
</feature>
<organism evidence="13 14">
    <name type="scientific">Scleroderma citrinum Foug A</name>
    <dbReference type="NCBI Taxonomy" id="1036808"/>
    <lineage>
        <taxon>Eukaryota</taxon>
        <taxon>Fungi</taxon>
        <taxon>Dikarya</taxon>
        <taxon>Basidiomycota</taxon>
        <taxon>Agaricomycotina</taxon>
        <taxon>Agaricomycetes</taxon>
        <taxon>Agaricomycetidae</taxon>
        <taxon>Boletales</taxon>
        <taxon>Sclerodermatineae</taxon>
        <taxon>Sclerodermataceae</taxon>
        <taxon>Scleroderma</taxon>
    </lineage>
</organism>
<feature type="binding site" evidence="9">
    <location>
        <position position="97"/>
    </location>
    <ligand>
        <name>FAD</name>
        <dbReference type="ChEBI" id="CHEBI:57692"/>
    </ligand>
</feature>
<comment type="similarity">
    <text evidence="2 10">Belongs to the GMC oxidoreductase family.</text>
</comment>
<dbReference type="InterPro" id="IPR000172">
    <property type="entry name" value="GMC_OxRdtase_N"/>
</dbReference>
<dbReference type="SUPFAM" id="SSF51905">
    <property type="entry name" value="FAD/NAD(P)-binding domain"/>
    <property type="match status" value="1"/>
</dbReference>
<gene>
    <name evidence="13" type="ORF">SCLCIDRAFT_21183</name>
</gene>
<dbReference type="InterPro" id="IPR036188">
    <property type="entry name" value="FAD/NAD-bd_sf"/>
</dbReference>
<keyword evidence="5 9" id="KW-0274">FAD</keyword>
<dbReference type="InParanoid" id="A0A0C3A0Y5"/>
<evidence type="ECO:0000259" key="11">
    <source>
        <dbReference type="PROSITE" id="PS00623"/>
    </source>
</evidence>
<protein>
    <submittedName>
        <fullName evidence="13">GMC oxidoreductase</fullName>
    </submittedName>
</protein>
<feature type="active site" description="Proton acceptor" evidence="8">
    <location>
        <position position="619"/>
    </location>
</feature>
<evidence type="ECO:0000256" key="10">
    <source>
        <dbReference type="RuleBase" id="RU003968"/>
    </source>
</evidence>
<feature type="domain" description="Glucose-methanol-choline oxidoreductase N-terminal" evidence="11">
    <location>
        <begin position="95"/>
        <end position="118"/>
    </location>
</feature>
<dbReference type="OrthoDB" id="269227at2759"/>
<evidence type="ECO:0000256" key="6">
    <source>
        <dbReference type="ARBA" id="ARBA00023002"/>
    </source>
</evidence>
<dbReference type="SUPFAM" id="SSF54373">
    <property type="entry name" value="FAD-linked reductases, C-terminal domain"/>
    <property type="match status" value="1"/>
</dbReference>